<evidence type="ECO:0000256" key="3">
    <source>
        <dbReference type="ARBA" id="ARBA00023163"/>
    </source>
</evidence>
<reference evidence="5 6" key="1">
    <citation type="submission" date="2006-05" db="EMBL/GenBank/DDBJ databases">
        <authorList>
            <person name="King G."/>
            <person name="Ferriera S."/>
            <person name="Johnson J."/>
            <person name="Kravitz S."/>
            <person name="Beeson K."/>
            <person name="Sutton G."/>
            <person name="Rogers Y.-H."/>
            <person name="Friedman R."/>
            <person name="Frazier M."/>
            <person name="Venter J.C."/>
        </authorList>
    </citation>
    <scope>NUCLEOTIDE SEQUENCE [LARGE SCALE GENOMIC DNA]</scope>
    <source>
        <strain evidence="6">ATCC 25650 / DSM 13394 / JCM 20685 / NBRC 16684 / NCIMB 2208 / IAM 12614 / B1</strain>
    </source>
</reference>
<dbReference type="AlphaFoldDB" id="A0NYX1"/>
<dbReference type="PANTHER" id="PTHR43132">
    <property type="entry name" value="ARSENICAL RESISTANCE OPERON REPRESSOR ARSR-RELATED"/>
    <property type="match status" value="1"/>
</dbReference>
<dbReference type="eggNOG" id="COG0640">
    <property type="taxonomic scope" value="Bacteria"/>
</dbReference>
<comment type="caution">
    <text evidence="5">The sequence shown here is derived from an EMBL/GenBank/DDBJ whole genome shotgun (WGS) entry which is preliminary data.</text>
</comment>
<dbReference type="InterPro" id="IPR011991">
    <property type="entry name" value="ArsR-like_HTH"/>
</dbReference>
<dbReference type="SMART" id="SM00418">
    <property type="entry name" value="HTH_ARSR"/>
    <property type="match status" value="1"/>
</dbReference>
<protein>
    <submittedName>
        <fullName evidence="5">Transcriptional regulator, ArsR familyy protein</fullName>
    </submittedName>
</protein>
<dbReference type="SUPFAM" id="SSF46785">
    <property type="entry name" value="Winged helix' DNA-binding domain"/>
    <property type="match status" value="1"/>
</dbReference>
<dbReference type="Gene3D" id="1.10.10.10">
    <property type="entry name" value="Winged helix-like DNA-binding domain superfamily/Winged helix DNA-binding domain"/>
    <property type="match status" value="1"/>
</dbReference>
<dbReference type="EMBL" id="AAUW01000017">
    <property type="protein sequence ID" value="EAV41972.1"/>
    <property type="molecule type" value="Genomic_DNA"/>
</dbReference>
<dbReference type="PRINTS" id="PR00778">
    <property type="entry name" value="HTHARSR"/>
</dbReference>
<dbReference type="InterPro" id="IPR036388">
    <property type="entry name" value="WH-like_DNA-bd_sf"/>
</dbReference>
<keyword evidence="3" id="KW-0804">Transcription</keyword>
<dbReference type="GO" id="GO:0003700">
    <property type="term" value="F:DNA-binding transcription factor activity"/>
    <property type="evidence" value="ECO:0007669"/>
    <property type="project" value="InterPro"/>
</dbReference>
<dbReference type="Pfam" id="PF12840">
    <property type="entry name" value="HTH_20"/>
    <property type="match status" value="1"/>
</dbReference>
<sequence>MDIKDALSAFGALSQKTRLEVFRLLIRAGEEGMTAGEISEALDVRQNTMSANLAVLLQSGLVRNEREGRSIRYFADLDGIRELLTFLMADCCGGHPELCAQVIETIACGETCSS</sequence>
<evidence type="ECO:0000259" key="4">
    <source>
        <dbReference type="PROSITE" id="PS50987"/>
    </source>
</evidence>
<evidence type="ECO:0000313" key="6">
    <source>
        <dbReference type="Proteomes" id="UP000004848"/>
    </source>
</evidence>
<dbReference type="PROSITE" id="PS50987">
    <property type="entry name" value="HTH_ARSR_2"/>
    <property type="match status" value="1"/>
</dbReference>
<dbReference type="GeneID" id="68848509"/>
<dbReference type="InterPro" id="IPR001845">
    <property type="entry name" value="HTH_ArsR_DNA-bd_dom"/>
</dbReference>
<evidence type="ECO:0000256" key="2">
    <source>
        <dbReference type="ARBA" id="ARBA00023125"/>
    </source>
</evidence>
<keyword evidence="1" id="KW-0805">Transcription regulation</keyword>
<feature type="domain" description="HTH arsR-type" evidence="4">
    <location>
        <begin position="1"/>
        <end position="95"/>
    </location>
</feature>
<keyword evidence="2" id="KW-0238">DNA-binding</keyword>
<evidence type="ECO:0000256" key="1">
    <source>
        <dbReference type="ARBA" id="ARBA00023015"/>
    </source>
</evidence>
<proteinExistence type="predicted"/>
<evidence type="ECO:0000313" key="5">
    <source>
        <dbReference type="EMBL" id="EAV41972.1"/>
    </source>
</evidence>
<gene>
    <name evidence="5" type="ORF">SIAM614_25172</name>
</gene>
<dbReference type="InterPro" id="IPR051011">
    <property type="entry name" value="Metal_resp_trans_reg"/>
</dbReference>
<dbReference type="OrthoDB" id="9804742at2"/>
<dbReference type="GO" id="GO:0003677">
    <property type="term" value="F:DNA binding"/>
    <property type="evidence" value="ECO:0007669"/>
    <property type="project" value="UniProtKB-KW"/>
</dbReference>
<dbReference type="PANTHER" id="PTHR43132:SF2">
    <property type="entry name" value="ARSENICAL RESISTANCE OPERON REPRESSOR ARSR-RELATED"/>
    <property type="match status" value="1"/>
</dbReference>
<organism evidence="5 6">
    <name type="scientific">Roseibium aggregatum (strain ATCC 25650 / DSM 13394 / JCM 20685 / NBRC 16684 / NCIMB 2208 / IAM 12614 / B1)</name>
    <name type="common">Stappia aggregata</name>
    <dbReference type="NCBI Taxonomy" id="384765"/>
    <lineage>
        <taxon>Bacteria</taxon>
        <taxon>Pseudomonadati</taxon>
        <taxon>Pseudomonadota</taxon>
        <taxon>Alphaproteobacteria</taxon>
        <taxon>Hyphomicrobiales</taxon>
        <taxon>Stappiaceae</taxon>
        <taxon>Roseibium</taxon>
    </lineage>
</organism>
<dbReference type="Proteomes" id="UP000004848">
    <property type="component" value="Unassembled WGS sequence"/>
</dbReference>
<dbReference type="NCBIfam" id="NF033788">
    <property type="entry name" value="HTH_metalloreg"/>
    <property type="match status" value="1"/>
</dbReference>
<accession>A0NYX1</accession>
<dbReference type="InterPro" id="IPR036390">
    <property type="entry name" value="WH_DNA-bd_sf"/>
</dbReference>
<dbReference type="RefSeq" id="WP_006937773.1">
    <property type="nucleotide sequence ID" value="NZ_AAUW01000017.1"/>
</dbReference>
<name>A0NYX1_ROSAI</name>
<dbReference type="CDD" id="cd00090">
    <property type="entry name" value="HTH_ARSR"/>
    <property type="match status" value="1"/>
</dbReference>